<dbReference type="Proteomes" id="UP000535543">
    <property type="component" value="Unassembled WGS sequence"/>
</dbReference>
<keyword evidence="7" id="KW-1185">Reference proteome</keyword>
<evidence type="ECO:0000313" key="7">
    <source>
        <dbReference type="Proteomes" id="UP000535543"/>
    </source>
</evidence>
<dbReference type="PANTHER" id="PTHR30055">
    <property type="entry name" value="HTH-TYPE TRANSCRIPTIONAL REGULATOR RUTR"/>
    <property type="match status" value="1"/>
</dbReference>
<reference evidence="6 7" key="2">
    <citation type="submission" date="2020-06" db="EMBL/GenBank/DDBJ databases">
        <title>Antribacter stalactiti gen. nov., sp. nov., a new member of the family Nacardiaceae isolated from a cave.</title>
        <authorList>
            <person name="Kim I.S."/>
        </authorList>
    </citation>
    <scope>NUCLEOTIDE SEQUENCE [LARGE SCALE GENOMIC DNA]</scope>
    <source>
        <strain evidence="6 7">YC2-7</strain>
    </source>
</reference>
<dbReference type="GO" id="GO:0003700">
    <property type="term" value="F:DNA-binding transcription factor activity"/>
    <property type="evidence" value="ECO:0007669"/>
    <property type="project" value="TreeGrafter"/>
</dbReference>
<dbReference type="InterPro" id="IPR001647">
    <property type="entry name" value="HTH_TetR"/>
</dbReference>
<evidence type="ECO:0000256" key="1">
    <source>
        <dbReference type="ARBA" id="ARBA00023015"/>
    </source>
</evidence>
<evidence type="ECO:0000259" key="5">
    <source>
        <dbReference type="PROSITE" id="PS50977"/>
    </source>
</evidence>
<dbReference type="Pfam" id="PF00440">
    <property type="entry name" value="TetR_N"/>
    <property type="match status" value="1"/>
</dbReference>
<organism evidence="6 7">
    <name type="scientific">Antrihabitans stalactiti</name>
    <dbReference type="NCBI Taxonomy" id="2584121"/>
    <lineage>
        <taxon>Bacteria</taxon>
        <taxon>Bacillati</taxon>
        <taxon>Actinomycetota</taxon>
        <taxon>Actinomycetes</taxon>
        <taxon>Mycobacteriales</taxon>
        <taxon>Nocardiaceae</taxon>
        <taxon>Antrihabitans</taxon>
    </lineage>
</organism>
<dbReference type="PROSITE" id="PS50977">
    <property type="entry name" value="HTH_TETR_2"/>
    <property type="match status" value="1"/>
</dbReference>
<proteinExistence type="predicted"/>
<dbReference type="EMBL" id="VCQU01000007">
    <property type="protein sequence ID" value="NMN97284.1"/>
    <property type="molecule type" value="Genomic_DNA"/>
</dbReference>
<name>A0A848KJT8_9NOCA</name>
<dbReference type="InterPro" id="IPR050109">
    <property type="entry name" value="HTH-type_TetR-like_transc_reg"/>
</dbReference>
<protein>
    <submittedName>
        <fullName evidence="6">TetR/AcrR family transcriptional regulator</fullName>
    </submittedName>
</protein>
<accession>A0A848KJT8</accession>
<dbReference type="AlphaFoldDB" id="A0A848KJT8"/>
<dbReference type="InterPro" id="IPR036271">
    <property type="entry name" value="Tet_transcr_reg_TetR-rel_C_sf"/>
</dbReference>
<dbReference type="InterPro" id="IPR009057">
    <property type="entry name" value="Homeodomain-like_sf"/>
</dbReference>
<reference evidence="6 7" key="1">
    <citation type="submission" date="2019-05" db="EMBL/GenBank/DDBJ databases">
        <authorList>
            <person name="Lee S.D."/>
        </authorList>
    </citation>
    <scope>NUCLEOTIDE SEQUENCE [LARGE SCALE GENOMIC DNA]</scope>
    <source>
        <strain evidence="6 7">YC2-7</strain>
    </source>
</reference>
<gene>
    <name evidence="6" type="ORF">FGL95_19790</name>
</gene>
<feature type="DNA-binding region" description="H-T-H motif" evidence="4">
    <location>
        <begin position="50"/>
        <end position="69"/>
    </location>
</feature>
<evidence type="ECO:0000256" key="4">
    <source>
        <dbReference type="PROSITE-ProRule" id="PRU00335"/>
    </source>
</evidence>
<evidence type="ECO:0000313" key="6">
    <source>
        <dbReference type="EMBL" id="NMN97284.1"/>
    </source>
</evidence>
<sequence>MPSRPTVPDEPGAATGQVARWERHNSERQSLILKAAVELLEESPAGADVPVQQIAKRAGFAKSVVYRQFNGREDLDRRIRSYVADDFAKTLDTKLNIADGSLEELLTRTVRTVADWIADNPRLLEFMRTGPTDDDDTNIDAVASVKARIARRARDIIESVTVLIGVDSTGFESLPFAVVTMVEGSLTHWVRDPDAEKSRAEIVDDLATYAWFVLDGACRSVGLDVDPKGRLVDVIKLMTEVKR</sequence>
<keyword evidence="2 4" id="KW-0238">DNA-binding</keyword>
<evidence type="ECO:0000256" key="2">
    <source>
        <dbReference type="ARBA" id="ARBA00023125"/>
    </source>
</evidence>
<dbReference type="SUPFAM" id="SSF46689">
    <property type="entry name" value="Homeodomain-like"/>
    <property type="match status" value="1"/>
</dbReference>
<dbReference type="GO" id="GO:0000976">
    <property type="term" value="F:transcription cis-regulatory region binding"/>
    <property type="evidence" value="ECO:0007669"/>
    <property type="project" value="TreeGrafter"/>
</dbReference>
<dbReference type="SUPFAM" id="SSF48498">
    <property type="entry name" value="Tetracyclin repressor-like, C-terminal domain"/>
    <property type="match status" value="1"/>
</dbReference>
<comment type="caution">
    <text evidence="6">The sequence shown here is derived from an EMBL/GenBank/DDBJ whole genome shotgun (WGS) entry which is preliminary data.</text>
</comment>
<dbReference type="Gene3D" id="1.10.357.10">
    <property type="entry name" value="Tetracycline Repressor, domain 2"/>
    <property type="match status" value="1"/>
</dbReference>
<keyword evidence="3" id="KW-0804">Transcription</keyword>
<dbReference type="PANTHER" id="PTHR30055:SF234">
    <property type="entry name" value="HTH-TYPE TRANSCRIPTIONAL REGULATOR BETI"/>
    <property type="match status" value="1"/>
</dbReference>
<evidence type="ECO:0000256" key="3">
    <source>
        <dbReference type="ARBA" id="ARBA00023163"/>
    </source>
</evidence>
<feature type="domain" description="HTH tetR-type" evidence="5">
    <location>
        <begin position="26"/>
        <end position="87"/>
    </location>
</feature>
<keyword evidence="1" id="KW-0805">Transcription regulation</keyword>
<dbReference type="RefSeq" id="WP_169590041.1">
    <property type="nucleotide sequence ID" value="NZ_VCQU01000007.1"/>
</dbReference>